<keyword evidence="2" id="KW-1185">Reference proteome</keyword>
<gene>
    <name evidence="1" type="ORF">LPU83_pLPU83b_0223</name>
</gene>
<accession>W6S171</accession>
<name>W6S171_9HYPH</name>
<evidence type="ECO:0000313" key="1">
    <source>
        <dbReference type="EMBL" id="CDM60216.1"/>
    </source>
</evidence>
<organism evidence="1 2">
    <name type="scientific">Rhizobium favelukesii</name>
    <dbReference type="NCBI Taxonomy" id="348824"/>
    <lineage>
        <taxon>Bacteria</taxon>
        <taxon>Pseudomonadati</taxon>
        <taxon>Pseudomonadota</taxon>
        <taxon>Alphaproteobacteria</taxon>
        <taxon>Hyphomicrobiales</taxon>
        <taxon>Rhizobiaceae</taxon>
        <taxon>Rhizobium/Agrobacterium group</taxon>
        <taxon>Rhizobium</taxon>
    </lineage>
</organism>
<dbReference type="EMBL" id="CBYB010000020">
    <property type="protein sequence ID" value="CDM60216.1"/>
    <property type="molecule type" value="Genomic_DNA"/>
</dbReference>
<geneLocation type="plasmid" evidence="1">
    <name>pLPU83b</name>
</geneLocation>
<proteinExistence type="predicted"/>
<evidence type="ECO:0000313" key="2">
    <source>
        <dbReference type="Proteomes" id="UP000019443"/>
    </source>
</evidence>
<dbReference type="Proteomes" id="UP000019443">
    <property type="component" value="Unassembled WGS sequence"/>
</dbReference>
<protein>
    <recommendedName>
        <fullName evidence="3">Group II intron maturase-specific domain-containing protein</fullName>
    </recommendedName>
</protein>
<evidence type="ECO:0008006" key="3">
    <source>
        <dbReference type="Google" id="ProtNLM"/>
    </source>
</evidence>
<comment type="caution">
    <text evidence="1">The sequence shown here is derived from an EMBL/GenBank/DDBJ whole genome shotgun (WGS) entry which is preliminary data.</text>
</comment>
<sequence>MRAKLKDIKADLRRRMHWPISQQGKWLSQIVGGHFAYFAVPTNIRALTAFRYRMVDLWLRSLRRRSQKDGATWERSRS</sequence>
<keyword evidence="1" id="KW-0614">Plasmid</keyword>
<reference evidence="1" key="1">
    <citation type="submission" date="2013-11" db="EMBL/GenBank/DDBJ databases">
        <title>Draft genome sequence of the broad-host-range Rhizobium sp. LPU83 strain, a member of the low-genetic diversity Oregon-like Rhizobium sp. group.</title>
        <authorList>
            <person name="Wibberg D."/>
            <person name="Puehler A."/>
            <person name="Schlueter A."/>
        </authorList>
    </citation>
    <scope>NUCLEOTIDE SEQUENCE [LARGE SCALE GENOMIC DNA]</scope>
    <source>
        <strain evidence="1">LPU83</strain>
        <plasmid evidence="1">pLPU83b</plasmid>
    </source>
</reference>
<dbReference type="AlphaFoldDB" id="W6S171"/>